<sequence>MSDFEHQSLSSNDGAAVKPDWEDFVDNQETEFRSIESFAARRGGRPPAGRPPANRPPANRPPTNRPPNNNNNNRPPANRPRLPKRVVVQQMIDSLGVAVAAAQLGVDVATLLGYVNGGVDD</sequence>
<reference evidence="2" key="2">
    <citation type="journal article" date="2023" name="Proc. Natl. Acad. Sci. U.S.A.">
        <title>A global phylogenomic analysis of the shiitake genus Lentinula.</title>
        <authorList>
            <person name="Sierra-Patev S."/>
            <person name="Min B."/>
            <person name="Naranjo-Ortiz M."/>
            <person name="Looney B."/>
            <person name="Konkel Z."/>
            <person name="Slot J.C."/>
            <person name="Sakamoto Y."/>
            <person name="Steenwyk J.L."/>
            <person name="Rokas A."/>
            <person name="Carro J."/>
            <person name="Camarero S."/>
            <person name="Ferreira P."/>
            <person name="Molpeceres G."/>
            <person name="Ruiz-Duenas F.J."/>
            <person name="Serrano A."/>
            <person name="Henrissat B."/>
            <person name="Drula E."/>
            <person name="Hughes K.W."/>
            <person name="Mata J.L."/>
            <person name="Ishikawa N.K."/>
            <person name="Vargas-Isla R."/>
            <person name="Ushijima S."/>
            <person name="Smith C.A."/>
            <person name="Donoghue J."/>
            <person name="Ahrendt S."/>
            <person name="Andreopoulos W."/>
            <person name="He G."/>
            <person name="LaButti K."/>
            <person name="Lipzen A."/>
            <person name="Ng V."/>
            <person name="Riley R."/>
            <person name="Sandor L."/>
            <person name="Barry K."/>
            <person name="Martinez A.T."/>
            <person name="Xiao Y."/>
            <person name="Gibbons J.G."/>
            <person name="Terashima K."/>
            <person name="Grigoriev I.V."/>
            <person name="Hibbett D."/>
        </authorList>
    </citation>
    <scope>NUCLEOTIDE SEQUENCE</scope>
    <source>
        <strain evidence="2">Sp2 HRB7682 ss15</strain>
    </source>
</reference>
<accession>A0A9W9DEV4</accession>
<evidence type="ECO:0000313" key="2">
    <source>
        <dbReference type="EMBL" id="KAJ4465675.1"/>
    </source>
</evidence>
<name>A0A9W9DEV4_9AGAR</name>
<organism evidence="2 3">
    <name type="scientific">Lentinula lateritia</name>
    <dbReference type="NCBI Taxonomy" id="40482"/>
    <lineage>
        <taxon>Eukaryota</taxon>
        <taxon>Fungi</taxon>
        <taxon>Dikarya</taxon>
        <taxon>Basidiomycota</taxon>
        <taxon>Agaricomycotina</taxon>
        <taxon>Agaricomycetes</taxon>
        <taxon>Agaricomycetidae</taxon>
        <taxon>Agaricales</taxon>
        <taxon>Marasmiineae</taxon>
        <taxon>Omphalotaceae</taxon>
        <taxon>Lentinula</taxon>
    </lineage>
</organism>
<dbReference type="EMBL" id="JANVFS010000049">
    <property type="protein sequence ID" value="KAJ4465675.1"/>
    <property type="molecule type" value="Genomic_DNA"/>
</dbReference>
<gene>
    <name evidence="2" type="ORF">C8J55DRAFT_493362</name>
</gene>
<evidence type="ECO:0000313" key="3">
    <source>
        <dbReference type="Proteomes" id="UP001150238"/>
    </source>
</evidence>
<reference evidence="2" key="1">
    <citation type="submission" date="2022-08" db="EMBL/GenBank/DDBJ databases">
        <authorList>
            <consortium name="DOE Joint Genome Institute"/>
            <person name="Min B."/>
            <person name="Riley R."/>
            <person name="Sierra-Patev S."/>
            <person name="Naranjo-Ortiz M."/>
            <person name="Looney B."/>
            <person name="Konkel Z."/>
            <person name="Slot J.C."/>
            <person name="Sakamoto Y."/>
            <person name="Steenwyk J.L."/>
            <person name="Rokas A."/>
            <person name="Carro J."/>
            <person name="Camarero S."/>
            <person name="Ferreira P."/>
            <person name="Molpeceres G."/>
            <person name="Ruiz-Duenas F.J."/>
            <person name="Serrano A."/>
            <person name="Henrissat B."/>
            <person name="Drula E."/>
            <person name="Hughes K.W."/>
            <person name="Mata J.L."/>
            <person name="Ishikawa N.K."/>
            <person name="Vargas-Isla R."/>
            <person name="Ushijima S."/>
            <person name="Smith C.A."/>
            <person name="Ahrendt S."/>
            <person name="Andreopoulos W."/>
            <person name="He G."/>
            <person name="Labutti K."/>
            <person name="Lipzen A."/>
            <person name="Ng V."/>
            <person name="Sandor L."/>
            <person name="Barry K."/>
            <person name="Martinez A.T."/>
            <person name="Xiao Y."/>
            <person name="Gibbons J.G."/>
            <person name="Terashima K."/>
            <person name="Hibbett D.S."/>
            <person name="Grigoriev I.V."/>
        </authorList>
    </citation>
    <scope>NUCLEOTIDE SEQUENCE</scope>
    <source>
        <strain evidence="2">Sp2 HRB7682 ss15</strain>
    </source>
</reference>
<dbReference type="Proteomes" id="UP001150238">
    <property type="component" value="Unassembled WGS sequence"/>
</dbReference>
<feature type="compositionally biased region" description="Low complexity" evidence="1">
    <location>
        <begin position="66"/>
        <end position="80"/>
    </location>
</feature>
<evidence type="ECO:0000256" key="1">
    <source>
        <dbReference type="SAM" id="MobiDB-lite"/>
    </source>
</evidence>
<feature type="region of interest" description="Disordered" evidence="1">
    <location>
        <begin position="1"/>
        <end position="21"/>
    </location>
</feature>
<protein>
    <submittedName>
        <fullName evidence="2">Uncharacterized protein</fullName>
    </submittedName>
</protein>
<proteinExistence type="predicted"/>
<comment type="caution">
    <text evidence="2">The sequence shown here is derived from an EMBL/GenBank/DDBJ whole genome shotgun (WGS) entry which is preliminary data.</text>
</comment>
<dbReference type="AlphaFoldDB" id="A0A9W9DEV4"/>
<feature type="region of interest" description="Disordered" evidence="1">
    <location>
        <begin position="37"/>
        <end position="83"/>
    </location>
</feature>
<feature type="compositionally biased region" description="Pro residues" evidence="1">
    <location>
        <begin position="48"/>
        <end position="65"/>
    </location>
</feature>